<dbReference type="RefSeq" id="WP_205006400.1">
    <property type="nucleotide sequence ID" value="NZ_CBCRXA010000010.1"/>
</dbReference>
<dbReference type="Proteomes" id="UP000823201">
    <property type="component" value="Unassembled WGS sequence"/>
</dbReference>
<evidence type="ECO:0000313" key="1">
    <source>
        <dbReference type="EMBL" id="MBM7657989.1"/>
    </source>
</evidence>
<accession>A0ABS2Q882</accession>
<keyword evidence="2" id="KW-1185">Reference proteome</keyword>
<dbReference type="EMBL" id="JAFBEV010000010">
    <property type="protein sequence ID" value="MBM7657989.1"/>
    <property type="molecule type" value="Genomic_DNA"/>
</dbReference>
<comment type="caution">
    <text evidence="1">The sequence shown here is derived from an EMBL/GenBank/DDBJ whole genome shotgun (WGS) entry which is preliminary data.</text>
</comment>
<protein>
    <submittedName>
        <fullName evidence="1">Uncharacterized protein</fullName>
    </submittedName>
</protein>
<name>A0ABS2Q882_9BACL</name>
<organism evidence="1 2">
    <name type="scientific">Sporolactobacillus spathodeae</name>
    <dbReference type="NCBI Taxonomy" id="1465502"/>
    <lineage>
        <taxon>Bacteria</taxon>
        <taxon>Bacillati</taxon>
        <taxon>Bacillota</taxon>
        <taxon>Bacilli</taxon>
        <taxon>Bacillales</taxon>
        <taxon>Sporolactobacillaceae</taxon>
        <taxon>Sporolactobacillus</taxon>
    </lineage>
</organism>
<evidence type="ECO:0000313" key="2">
    <source>
        <dbReference type="Proteomes" id="UP000823201"/>
    </source>
</evidence>
<proteinExistence type="predicted"/>
<reference evidence="1 2" key="1">
    <citation type="submission" date="2021-01" db="EMBL/GenBank/DDBJ databases">
        <title>Genomic Encyclopedia of Type Strains, Phase IV (KMG-IV): sequencing the most valuable type-strain genomes for metagenomic binning, comparative biology and taxonomic classification.</title>
        <authorList>
            <person name="Goeker M."/>
        </authorList>
    </citation>
    <scope>NUCLEOTIDE SEQUENCE [LARGE SCALE GENOMIC DNA]</scope>
    <source>
        <strain evidence="1 2">DSM 100968</strain>
    </source>
</reference>
<gene>
    <name evidence="1" type="ORF">JOC27_001440</name>
</gene>
<sequence>MLKSRRTCDVTHQLDLLLMKTDQMAQKIIRQNCNLVDETVNNYRRTLSMHLTPFLAIDQLAACCGRPIAMAEEKVADKKIYPFTTERKNRRHVPLLTMTDKKIAEE</sequence>